<dbReference type="InterPro" id="IPR040170">
    <property type="entry name" value="Cytosol_ACT"/>
</dbReference>
<dbReference type="SUPFAM" id="SSF54637">
    <property type="entry name" value="Thioesterase/thiol ester dehydrase-isomerase"/>
    <property type="match status" value="1"/>
</dbReference>
<dbReference type="Pfam" id="PF03061">
    <property type="entry name" value="4HBT"/>
    <property type="match status" value="1"/>
</dbReference>
<protein>
    <submittedName>
        <fullName evidence="4">Uncharacterized acyl-CoA thioester hydrolase YkhA</fullName>
        <ecNumber evidence="4">3.1.2.-</ecNumber>
    </submittedName>
</protein>
<dbReference type="GO" id="GO:0052816">
    <property type="term" value="F:long-chain fatty acyl-CoA hydrolase activity"/>
    <property type="evidence" value="ECO:0007669"/>
    <property type="project" value="TreeGrafter"/>
</dbReference>
<keyword evidence="1 4" id="KW-0378">Hydrolase</keyword>
<comment type="caution">
    <text evidence="4">The sequence shown here is derived from an EMBL/GenBank/DDBJ whole genome shotgun (WGS) entry which is preliminary data.</text>
</comment>
<dbReference type="InterPro" id="IPR006683">
    <property type="entry name" value="Thioestr_dom"/>
</dbReference>
<feature type="region of interest" description="Disordered" evidence="2">
    <location>
        <begin position="146"/>
        <end position="167"/>
    </location>
</feature>
<feature type="domain" description="HotDog ACOT-type" evidence="3">
    <location>
        <begin position="14"/>
        <end position="126"/>
    </location>
</feature>
<dbReference type="CDD" id="cd03442">
    <property type="entry name" value="BFIT_BACH"/>
    <property type="match status" value="1"/>
</dbReference>
<dbReference type="Proteomes" id="UP000655759">
    <property type="component" value="Unassembled WGS sequence"/>
</dbReference>
<dbReference type="Gene3D" id="3.10.129.10">
    <property type="entry name" value="Hotdog Thioesterase"/>
    <property type="match status" value="1"/>
</dbReference>
<dbReference type="EC" id="3.1.2.-" evidence="4"/>
<evidence type="ECO:0000259" key="3">
    <source>
        <dbReference type="PROSITE" id="PS51770"/>
    </source>
</evidence>
<dbReference type="GO" id="GO:0006637">
    <property type="term" value="P:acyl-CoA metabolic process"/>
    <property type="evidence" value="ECO:0007669"/>
    <property type="project" value="TreeGrafter"/>
</dbReference>
<proteinExistence type="predicted"/>
<dbReference type="GO" id="GO:0005829">
    <property type="term" value="C:cytosol"/>
    <property type="evidence" value="ECO:0007669"/>
    <property type="project" value="TreeGrafter"/>
</dbReference>
<evidence type="ECO:0000256" key="2">
    <source>
        <dbReference type="SAM" id="MobiDB-lite"/>
    </source>
</evidence>
<sequence length="167" mass="18644">MEFTKTQLKAKAINESQAEVIARMFPSEANPAGNVFGGEILKQIDIVAGIVGHRHCRTNAVTASIDRVDFLKPVFVGDVLILNARLNCVKKSSMEIEVRVEAENLLNGIRTLTGTAFVTMVALDKNGRPTEVPKLLLKTREEKKRFSEGLARMKRRAKERKKSKSHE</sequence>
<name>A0A812F2P0_9ARCH</name>
<dbReference type="InterPro" id="IPR033120">
    <property type="entry name" value="HOTDOG_ACOT"/>
</dbReference>
<evidence type="ECO:0000313" key="4">
    <source>
        <dbReference type="EMBL" id="CAE6487768.1"/>
    </source>
</evidence>
<organism evidence="4 5">
    <name type="scientific">Candidatus Nitrosotenuis uzonensis</name>
    <dbReference type="NCBI Taxonomy" id="1407055"/>
    <lineage>
        <taxon>Archaea</taxon>
        <taxon>Nitrososphaerota</taxon>
        <taxon>Candidatus Nitrosotenuis</taxon>
    </lineage>
</organism>
<evidence type="ECO:0000256" key="1">
    <source>
        <dbReference type="ARBA" id="ARBA00022801"/>
    </source>
</evidence>
<feature type="compositionally biased region" description="Basic residues" evidence="2">
    <location>
        <begin position="152"/>
        <end position="167"/>
    </location>
</feature>
<dbReference type="EMBL" id="CAJNAQ010000002">
    <property type="protein sequence ID" value="CAE6487768.1"/>
    <property type="molecule type" value="Genomic_DNA"/>
</dbReference>
<accession>A0A812F2P0</accession>
<dbReference type="GO" id="GO:0009062">
    <property type="term" value="P:fatty acid catabolic process"/>
    <property type="evidence" value="ECO:0007669"/>
    <property type="project" value="TreeGrafter"/>
</dbReference>
<gene>
    <name evidence="4" type="primary">ykhA</name>
    <name evidence="4" type="ORF">NUZ5A_20363</name>
</gene>
<dbReference type="InterPro" id="IPR029069">
    <property type="entry name" value="HotDog_dom_sf"/>
</dbReference>
<dbReference type="AlphaFoldDB" id="A0A812F2P0"/>
<dbReference type="PANTHER" id="PTHR11049">
    <property type="entry name" value="ACYL COENZYME A THIOESTER HYDROLASE"/>
    <property type="match status" value="1"/>
</dbReference>
<evidence type="ECO:0000313" key="5">
    <source>
        <dbReference type="Proteomes" id="UP000655759"/>
    </source>
</evidence>
<reference evidence="4" key="1">
    <citation type="submission" date="2021-02" db="EMBL/GenBank/DDBJ databases">
        <authorList>
            <person name="Han P."/>
        </authorList>
    </citation>
    <scope>NUCLEOTIDE SEQUENCE</scope>
    <source>
        <strain evidence="4">Candidatus Nitrosotenuis uzonensis 5A</strain>
    </source>
</reference>
<dbReference type="PROSITE" id="PS51770">
    <property type="entry name" value="HOTDOG_ACOT"/>
    <property type="match status" value="1"/>
</dbReference>
<dbReference type="PANTHER" id="PTHR11049:SF24">
    <property type="entry name" value="CYTOSOLIC ACYL COENZYME A THIOESTER HYDROLASE"/>
    <property type="match status" value="1"/>
</dbReference>